<protein>
    <recommendedName>
        <fullName evidence="3">F-box domain-containing protein</fullName>
    </recommendedName>
</protein>
<feature type="region of interest" description="Disordered" evidence="1">
    <location>
        <begin position="1"/>
        <end position="26"/>
    </location>
</feature>
<dbReference type="InterPro" id="IPR017451">
    <property type="entry name" value="F-box-assoc_interact_dom"/>
</dbReference>
<feature type="domain" description="F-box" evidence="3">
    <location>
        <begin position="30"/>
        <end position="69"/>
    </location>
</feature>
<keyword evidence="2" id="KW-1133">Transmembrane helix</keyword>
<dbReference type="InterPro" id="IPR011043">
    <property type="entry name" value="Gal_Oxase/kelch_b-propeller"/>
</dbReference>
<evidence type="ECO:0000313" key="4">
    <source>
        <dbReference type="EMBL" id="KAI0504225.1"/>
    </source>
</evidence>
<dbReference type="InterPro" id="IPR036047">
    <property type="entry name" value="F-box-like_dom_sf"/>
</dbReference>
<accession>A0A8T3B5E6</accession>
<dbReference type="EMBL" id="JAGYWB010000011">
    <property type="protein sequence ID" value="KAI0504225.1"/>
    <property type="molecule type" value="Genomic_DNA"/>
</dbReference>
<gene>
    <name evidence="4" type="ORF">KFK09_015175</name>
</gene>
<dbReference type="AlphaFoldDB" id="A0A8T3B5E6"/>
<proteinExistence type="predicted"/>
<dbReference type="Gene3D" id="1.20.1280.50">
    <property type="match status" value="1"/>
</dbReference>
<comment type="caution">
    <text evidence="4">The sequence shown here is derived from an EMBL/GenBank/DDBJ whole genome shotgun (WGS) entry which is preliminary data.</text>
</comment>
<feature type="transmembrane region" description="Helical" evidence="2">
    <location>
        <begin position="318"/>
        <end position="339"/>
    </location>
</feature>
<dbReference type="CDD" id="cd22157">
    <property type="entry name" value="F-box_AtFBW1-like"/>
    <property type="match status" value="1"/>
</dbReference>
<dbReference type="PROSITE" id="PS50181">
    <property type="entry name" value="FBOX"/>
    <property type="match status" value="1"/>
</dbReference>
<dbReference type="PANTHER" id="PTHR31672:SF2">
    <property type="entry name" value="F-BOX DOMAIN-CONTAINING PROTEIN"/>
    <property type="match status" value="1"/>
</dbReference>
<dbReference type="Pfam" id="PF08268">
    <property type="entry name" value="FBA_3"/>
    <property type="match status" value="1"/>
</dbReference>
<dbReference type="OrthoDB" id="724345at2759"/>
<dbReference type="SMART" id="SM00256">
    <property type="entry name" value="FBOX"/>
    <property type="match status" value="1"/>
</dbReference>
<evidence type="ECO:0000256" key="1">
    <source>
        <dbReference type="SAM" id="MobiDB-lite"/>
    </source>
</evidence>
<reference evidence="4" key="1">
    <citation type="journal article" date="2022" name="Front. Genet.">
        <title>Chromosome-Scale Assembly of the Dendrobium nobile Genome Provides Insights Into the Molecular Mechanism of the Biosynthesis of the Medicinal Active Ingredient of Dendrobium.</title>
        <authorList>
            <person name="Xu Q."/>
            <person name="Niu S.-C."/>
            <person name="Li K.-L."/>
            <person name="Zheng P.-J."/>
            <person name="Zhang X.-J."/>
            <person name="Jia Y."/>
            <person name="Liu Y."/>
            <person name="Niu Y.-X."/>
            <person name="Yu L.-H."/>
            <person name="Chen D.-F."/>
            <person name="Zhang G.-Q."/>
        </authorList>
    </citation>
    <scope>NUCLEOTIDE SEQUENCE</scope>
    <source>
        <tissue evidence="4">Leaf</tissue>
    </source>
</reference>
<dbReference type="PANTHER" id="PTHR31672">
    <property type="entry name" value="BNACNNG10540D PROTEIN"/>
    <property type="match status" value="1"/>
</dbReference>
<sequence length="387" mass="44657">MSPAQNKTRSSYSVTPREPMSSSEPPSGVLPCDVILLILARLPVKSLFRFKTVCRSWYRLTSEKHFIMLYSVTSLHKPIVLLEVMEPANPIPSFLSVDRFDAASCFSLNFLEDRVKVRASCNGLLCCSSIPNRGVFYVCNPMTKEFRLLPRTRERPFSRFHPDYEETLVGLSFDTCSWKFNVAVAGFCRPFGRRPYEELVCMVFDSETNSWTRFVSSFYDEFTHMNRNQVVFSNNSLHWLTHSCSYVLVLDLRSNVWRKISLPEEIVAVGFCGRIYLLELEGSVSLIQILGVWLYIWALKDYDREHWVLIDRVHLRCILGFAASAFPVCLSSDVVFLATQRKILTYGRKNKVWKEVFSVGDNVAYPLWFSAHPFRSTLFPCDQGVQF</sequence>
<dbReference type="Proteomes" id="UP000829196">
    <property type="component" value="Unassembled WGS sequence"/>
</dbReference>
<name>A0A8T3B5E6_DENNO</name>
<dbReference type="Pfam" id="PF00646">
    <property type="entry name" value="F-box"/>
    <property type="match status" value="1"/>
</dbReference>
<evidence type="ECO:0000256" key="2">
    <source>
        <dbReference type="SAM" id="Phobius"/>
    </source>
</evidence>
<feature type="compositionally biased region" description="Low complexity" evidence="1">
    <location>
        <begin position="16"/>
        <end position="26"/>
    </location>
</feature>
<evidence type="ECO:0000259" key="3">
    <source>
        <dbReference type="PROSITE" id="PS50181"/>
    </source>
</evidence>
<dbReference type="InterPro" id="IPR013187">
    <property type="entry name" value="F-box-assoc_dom_typ3"/>
</dbReference>
<keyword evidence="2" id="KW-0472">Membrane</keyword>
<feature type="compositionally biased region" description="Polar residues" evidence="1">
    <location>
        <begin position="1"/>
        <end position="14"/>
    </location>
</feature>
<dbReference type="NCBIfam" id="TIGR01640">
    <property type="entry name" value="F_box_assoc_1"/>
    <property type="match status" value="1"/>
</dbReference>
<keyword evidence="5" id="KW-1185">Reference proteome</keyword>
<evidence type="ECO:0000313" key="5">
    <source>
        <dbReference type="Proteomes" id="UP000829196"/>
    </source>
</evidence>
<dbReference type="InterPro" id="IPR001810">
    <property type="entry name" value="F-box_dom"/>
</dbReference>
<organism evidence="4 5">
    <name type="scientific">Dendrobium nobile</name>
    <name type="common">Orchid</name>
    <dbReference type="NCBI Taxonomy" id="94219"/>
    <lineage>
        <taxon>Eukaryota</taxon>
        <taxon>Viridiplantae</taxon>
        <taxon>Streptophyta</taxon>
        <taxon>Embryophyta</taxon>
        <taxon>Tracheophyta</taxon>
        <taxon>Spermatophyta</taxon>
        <taxon>Magnoliopsida</taxon>
        <taxon>Liliopsida</taxon>
        <taxon>Asparagales</taxon>
        <taxon>Orchidaceae</taxon>
        <taxon>Epidendroideae</taxon>
        <taxon>Malaxideae</taxon>
        <taxon>Dendrobiinae</taxon>
        <taxon>Dendrobium</taxon>
    </lineage>
</organism>
<dbReference type="SUPFAM" id="SSF50965">
    <property type="entry name" value="Galactose oxidase, central domain"/>
    <property type="match status" value="1"/>
</dbReference>
<dbReference type="InterPro" id="IPR050796">
    <property type="entry name" value="SCF_F-box_component"/>
</dbReference>
<dbReference type="SUPFAM" id="SSF81383">
    <property type="entry name" value="F-box domain"/>
    <property type="match status" value="1"/>
</dbReference>
<feature type="transmembrane region" description="Helical" evidence="2">
    <location>
        <begin position="275"/>
        <end position="298"/>
    </location>
</feature>
<keyword evidence="2" id="KW-0812">Transmembrane</keyword>